<keyword evidence="1" id="KW-0433">Leucine-rich repeat</keyword>
<feature type="compositionally biased region" description="Basic and acidic residues" evidence="3">
    <location>
        <begin position="245"/>
        <end position="261"/>
    </location>
</feature>
<dbReference type="InterPro" id="IPR052941">
    <property type="entry name" value="StomDev_PlantInt_Reg"/>
</dbReference>
<feature type="transmembrane region" description="Helical" evidence="4">
    <location>
        <begin position="378"/>
        <end position="401"/>
    </location>
</feature>
<reference evidence="5" key="1">
    <citation type="submission" date="2020-06" db="EMBL/GenBank/DDBJ databases">
        <authorList>
            <consortium name="Plant Systems Biology data submission"/>
        </authorList>
    </citation>
    <scope>NUCLEOTIDE SEQUENCE</scope>
    <source>
        <strain evidence="5">D6</strain>
    </source>
</reference>
<evidence type="ECO:0000256" key="3">
    <source>
        <dbReference type="SAM" id="MobiDB-lite"/>
    </source>
</evidence>
<dbReference type="Pfam" id="PF00560">
    <property type="entry name" value="LRR_1"/>
    <property type="match status" value="2"/>
</dbReference>
<keyword evidence="2" id="KW-0677">Repeat</keyword>
<keyword evidence="4" id="KW-1133">Transmembrane helix</keyword>
<evidence type="ECO:0000313" key="6">
    <source>
        <dbReference type="Proteomes" id="UP001153069"/>
    </source>
</evidence>
<accession>A0A9N8EVM7</accession>
<dbReference type="SUPFAM" id="SSF52058">
    <property type="entry name" value="L domain-like"/>
    <property type="match status" value="1"/>
</dbReference>
<feature type="compositionally biased region" description="Low complexity" evidence="3">
    <location>
        <begin position="153"/>
        <end position="169"/>
    </location>
</feature>
<dbReference type="InterPro" id="IPR032675">
    <property type="entry name" value="LRR_dom_sf"/>
</dbReference>
<dbReference type="InterPro" id="IPR003591">
    <property type="entry name" value="Leu-rich_rpt_typical-subtyp"/>
</dbReference>
<dbReference type="InterPro" id="IPR001611">
    <property type="entry name" value="Leu-rich_rpt"/>
</dbReference>
<dbReference type="EMBL" id="CAICTM010002118">
    <property type="protein sequence ID" value="CAB9527987.1"/>
    <property type="molecule type" value="Genomic_DNA"/>
</dbReference>
<organism evidence="5 6">
    <name type="scientific">Seminavis robusta</name>
    <dbReference type="NCBI Taxonomy" id="568900"/>
    <lineage>
        <taxon>Eukaryota</taxon>
        <taxon>Sar</taxon>
        <taxon>Stramenopiles</taxon>
        <taxon>Ochrophyta</taxon>
        <taxon>Bacillariophyta</taxon>
        <taxon>Bacillariophyceae</taxon>
        <taxon>Bacillariophycidae</taxon>
        <taxon>Naviculales</taxon>
        <taxon>Naviculaceae</taxon>
        <taxon>Seminavis</taxon>
    </lineage>
</organism>
<keyword evidence="5" id="KW-0808">Transferase</keyword>
<feature type="compositionally biased region" description="Polar residues" evidence="3">
    <location>
        <begin position="282"/>
        <end position="295"/>
    </location>
</feature>
<feature type="compositionally biased region" description="Polar residues" evidence="3">
    <location>
        <begin position="170"/>
        <end position="179"/>
    </location>
</feature>
<feature type="region of interest" description="Disordered" evidence="3">
    <location>
        <begin position="541"/>
        <end position="569"/>
    </location>
</feature>
<comment type="caution">
    <text evidence="5">The sequence shown here is derived from an EMBL/GenBank/DDBJ whole genome shotgun (WGS) entry which is preliminary data.</text>
</comment>
<keyword evidence="6" id="KW-1185">Reference proteome</keyword>
<proteinExistence type="predicted"/>
<dbReference type="PANTHER" id="PTHR48004">
    <property type="entry name" value="OS01G0149700 PROTEIN"/>
    <property type="match status" value="1"/>
</dbReference>
<feature type="region of interest" description="Disordered" evidence="3">
    <location>
        <begin position="1"/>
        <end position="36"/>
    </location>
</feature>
<sequence>MGKEEGYAKSSLVGAVEPSSSASEREELRTSQEDALLSASQEAAVQLVLSAQPRDLVPTSTTLSNVKHKRAHSPPNRSVKAIPTARHLDKGAMRSDDTIMKEKTEAKLSDTQVAAVNLALNSASSGFVVETTASRETKENCKVAGMEHDVHQPVSAAASAQEEQPANNNKSKATQTQRTQSKRPGASSRRPRDASEQQQQPTLYVNEDSKTHQHQLEFFDTRVAAAHLALNSASSGFVIDTTASRETKKNGKVAGTEHDVHQPVSATASAQEEQPTEEESSAHQANSTAPQTQTAALLRPGAYHRRPGESARRRQTFHATQLANAQPQKLEAMVVTPSNNNNNNNNNEYSVISLDLSEVDEAYQPEHRRQQQRKNRMIQVMGLCATFLVIIGIVLGVVLGLRQGSTTTVIRTTPGSSLNDTDRMNLTINNGTAAPSPSVQITEFLLNDLPDFTKETILTDYNGATPQARAYTWLLQDPNFHEFPLNRLLQRFALASFYYSTLGENWLYDGDMHAPQTEGPTDVDLNGSIWLKLEAPSNVSSGLAASPPMPDGSLQQPPPAIGDRPPPPPPLTIGDPITAPIIGNQSRGQMLSPPRVVDAKWLSYDRHECVWFNRNHLGNKGVCNRAGYYVNLYLGGNSMAGPIPPEMSLLTDLHELSLERNKLTGTLPPLLFTAWSNMRFMNLDDGLLEGSLPSEIGKMTNLERLMLRSNRFSGSLPKELNSLSQLVNLMLGKTFVAGSIPSLARLTVLLDLDLSGNRLTSSIPTELGLLSELASLSLQDNGLSSTIPSELGLLSNLRSINLNNNPDLAGSIPSALGVLAKNGTGMLDFAEVMGTSLAGTLPLEWCQNLIYLPYDCPELCGCDDCPCM</sequence>
<dbReference type="AlphaFoldDB" id="A0A9N8EVM7"/>
<feature type="compositionally biased region" description="Basic and acidic residues" evidence="3">
    <location>
        <begin position="23"/>
        <end position="32"/>
    </location>
</feature>
<feature type="compositionally biased region" description="Polar residues" evidence="3">
    <location>
        <begin position="317"/>
        <end position="326"/>
    </location>
</feature>
<dbReference type="SMART" id="SM00369">
    <property type="entry name" value="LRR_TYP"/>
    <property type="match status" value="4"/>
</dbReference>
<feature type="region of interest" description="Disordered" evidence="3">
    <location>
        <begin position="153"/>
        <end position="205"/>
    </location>
</feature>
<feature type="region of interest" description="Disordered" evidence="3">
    <location>
        <begin position="59"/>
        <end position="78"/>
    </location>
</feature>
<dbReference type="PANTHER" id="PTHR48004:SF59">
    <property type="entry name" value="LEUCINE-RICH REPEAT-CONTAINING N-TERMINAL PLANT-TYPE DOMAIN-CONTAINING PROTEIN"/>
    <property type="match status" value="1"/>
</dbReference>
<keyword evidence="4" id="KW-0472">Membrane</keyword>
<dbReference type="GO" id="GO:0016301">
    <property type="term" value="F:kinase activity"/>
    <property type="evidence" value="ECO:0007669"/>
    <property type="project" value="UniProtKB-KW"/>
</dbReference>
<evidence type="ECO:0000256" key="4">
    <source>
        <dbReference type="SAM" id="Phobius"/>
    </source>
</evidence>
<name>A0A9N8EVM7_9STRA</name>
<dbReference type="FunFam" id="3.80.10.10:FF:000041">
    <property type="entry name" value="LRR receptor-like serine/threonine-protein kinase ERECTA"/>
    <property type="match status" value="1"/>
</dbReference>
<feature type="compositionally biased region" description="Pro residues" evidence="3">
    <location>
        <begin position="556"/>
        <end position="569"/>
    </location>
</feature>
<gene>
    <name evidence="5" type="ORF">SEMRO_2120_G315400.1</name>
</gene>
<dbReference type="Gene3D" id="3.80.10.10">
    <property type="entry name" value="Ribonuclease Inhibitor"/>
    <property type="match status" value="1"/>
</dbReference>
<feature type="region of interest" description="Disordered" evidence="3">
    <location>
        <begin position="245"/>
        <end position="326"/>
    </location>
</feature>
<feature type="compositionally biased region" description="Polar residues" evidence="3">
    <location>
        <begin position="264"/>
        <end position="273"/>
    </location>
</feature>
<evidence type="ECO:0000256" key="2">
    <source>
        <dbReference type="ARBA" id="ARBA00022737"/>
    </source>
</evidence>
<keyword evidence="5" id="KW-0418">Kinase</keyword>
<evidence type="ECO:0000256" key="1">
    <source>
        <dbReference type="ARBA" id="ARBA00022614"/>
    </source>
</evidence>
<keyword evidence="4" id="KW-0812">Transmembrane</keyword>
<evidence type="ECO:0000313" key="5">
    <source>
        <dbReference type="EMBL" id="CAB9527987.1"/>
    </source>
</evidence>
<keyword evidence="5" id="KW-0675">Receptor</keyword>
<protein>
    <submittedName>
        <fullName evidence="5">LRR receptor-like serine threonine-protein kinase</fullName>
    </submittedName>
</protein>
<dbReference type="Proteomes" id="UP001153069">
    <property type="component" value="Unassembled WGS sequence"/>
</dbReference>